<organism evidence="2 3">
    <name type="scientific">Fulvimarina manganoxydans</name>
    <dbReference type="NCBI Taxonomy" id="937218"/>
    <lineage>
        <taxon>Bacteria</taxon>
        <taxon>Pseudomonadati</taxon>
        <taxon>Pseudomonadota</taxon>
        <taxon>Alphaproteobacteria</taxon>
        <taxon>Hyphomicrobiales</taxon>
        <taxon>Aurantimonadaceae</taxon>
        <taxon>Fulvimarina</taxon>
    </lineage>
</organism>
<keyword evidence="1" id="KW-0472">Membrane</keyword>
<feature type="transmembrane region" description="Helical" evidence="1">
    <location>
        <begin position="85"/>
        <end position="106"/>
    </location>
</feature>
<dbReference type="AlphaFoldDB" id="A0A1W1Z5S0"/>
<evidence type="ECO:0000313" key="2">
    <source>
        <dbReference type="EMBL" id="SMC43799.1"/>
    </source>
</evidence>
<keyword evidence="1" id="KW-1133">Transmembrane helix</keyword>
<sequence>MRKDAVEKNTPSRQRHPGGRLSWWIGGVVAVLLLLAVASGIYAEIMTVQFEDRVPGSCYWTDALVSVVVCEGFPGAKFESFIRNFGMIVFQFGIPAPVWVILGISVGEFRPLLALVTAIGAIVFIAWMLRAVWVLVRRLRNENPNPR</sequence>
<evidence type="ECO:0000256" key="1">
    <source>
        <dbReference type="SAM" id="Phobius"/>
    </source>
</evidence>
<dbReference type="EMBL" id="FWXR01000002">
    <property type="protein sequence ID" value="SMC43799.1"/>
    <property type="molecule type" value="Genomic_DNA"/>
</dbReference>
<dbReference type="Proteomes" id="UP000192656">
    <property type="component" value="Unassembled WGS sequence"/>
</dbReference>
<dbReference type="RefSeq" id="WP_084408662.1">
    <property type="nucleotide sequence ID" value="NZ_FWXR01000002.1"/>
</dbReference>
<accession>A0A1W1Z5S0</accession>
<gene>
    <name evidence="2" type="ORF">SAMN06297251_102209</name>
</gene>
<name>A0A1W1Z5S0_9HYPH</name>
<reference evidence="2 3" key="1">
    <citation type="submission" date="2017-04" db="EMBL/GenBank/DDBJ databases">
        <authorList>
            <person name="Afonso C.L."/>
            <person name="Miller P.J."/>
            <person name="Scott M.A."/>
            <person name="Spackman E."/>
            <person name="Goraichik I."/>
            <person name="Dimitrov K.M."/>
            <person name="Suarez D.L."/>
            <person name="Swayne D.E."/>
        </authorList>
    </citation>
    <scope>NUCLEOTIDE SEQUENCE [LARGE SCALE GENOMIC DNA]</scope>
    <source>
        <strain evidence="2 3">CGMCC 1.10972</strain>
    </source>
</reference>
<evidence type="ECO:0000313" key="3">
    <source>
        <dbReference type="Proteomes" id="UP000192656"/>
    </source>
</evidence>
<keyword evidence="1" id="KW-0812">Transmembrane</keyword>
<feature type="transmembrane region" description="Helical" evidence="1">
    <location>
        <begin position="112"/>
        <end position="136"/>
    </location>
</feature>
<feature type="transmembrane region" description="Helical" evidence="1">
    <location>
        <begin position="21"/>
        <end position="42"/>
    </location>
</feature>
<protein>
    <submittedName>
        <fullName evidence="2">Uncharacterized protein</fullName>
    </submittedName>
</protein>
<proteinExistence type="predicted"/>
<dbReference type="STRING" id="937218.SAMN06297251_102209"/>
<keyword evidence="3" id="KW-1185">Reference proteome</keyword>